<dbReference type="OrthoDB" id="9793465at2"/>
<dbReference type="Proteomes" id="UP000076244">
    <property type="component" value="Chromosome"/>
</dbReference>
<dbReference type="PANTHER" id="PTHR34297">
    <property type="entry name" value="HYPOTHETICAL CYTOSOLIC PROTEIN-RELATED"/>
    <property type="match status" value="1"/>
</dbReference>
<dbReference type="Proteomes" id="UP000076405">
    <property type="component" value="Chromosome"/>
</dbReference>
<dbReference type="RefSeq" id="WP_046872106.1">
    <property type="nucleotide sequence ID" value="NZ_BAAAXI010000171.1"/>
</dbReference>
<dbReference type="InterPro" id="IPR005531">
    <property type="entry name" value="Asp23"/>
</dbReference>
<proteinExistence type="inferred from homology"/>
<dbReference type="Pfam" id="PF03780">
    <property type="entry name" value="Asp23"/>
    <property type="match status" value="1"/>
</dbReference>
<dbReference type="AlphaFoldDB" id="A0A0R2H5K6"/>
<dbReference type="EMBL" id="CP012288">
    <property type="protein sequence ID" value="AMV67908.1"/>
    <property type="molecule type" value="Genomic_DNA"/>
</dbReference>
<evidence type="ECO:0000313" key="3">
    <source>
        <dbReference type="EMBL" id="AMV67908.1"/>
    </source>
</evidence>
<evidence type="ECO:0000256" key="1">
    <source>
        <dbReference type="ARBA" id="ARBA00005721"/>
    </source>
</evidence>
<gene>
    <name evidence="2" type="ORF">ADU70_0737</name>
    <name evidence="3" type="ORF">ADU72_1987</name>
</gene>
<reference evidence="4 5" key="1">
    <citation type="journal article" date="2016" name="PLoS ONE">
        <title>The Identification of Novel Diagnostic Marker Genes for the Detection of Beer Spoiling Pediococcus damnosus Strains Using the BlAst Diagnostic Gene findEr.</title>
        <authorList>
            <person name="Behr J."/>
            <person name="Geissler A.J."/>
            <person name="Schmid J."/>
            <person name="Zehe A."/>
            <person name="Vogel R.F."/>
        </authorList>
    </citation>
    <scope>NUCLEOTIDE SEQUENCE [LARGE SCALE GENOMIC DNA]</scope>
    <source>
        <strain evidence="2 5">TMW 2.1533</strain>
        <strain evidence="3 4">TMW 2.1535</strain>
    </source>
</reference>
<evidence type="ECO:0000313" key="2">
    <source>
        <dbReference type="EMBL" id="AMV62235.1"/>
    </source>
</evidence>
<sequence>MAEDKYLALAEHKPTLGEIKIAPEVVSIIAGIAVGEVDGVHLSSSGLSESVTSFLTRNTKAQGVKLGSSEGKLRVDVYVYLDYGTSVPDVAKKIQSKVNQQLLFMTELEVTEVNIHVEGIIPAKTTSTVDPDDIFAENDGDKK</sequence>
<protein>
    <submittedName>
        <fullName evidence="2">Alkaline shock protein</fullName>
    </submittedName>
</protein>
<accession>A0A0R2H5K6</accession>
<name>A0A0R2H5K6_9LACO</name>
<organism evidence="2 5">
    <name type="scientific">Pediococcus damnosus</name>
    <dbReference type="NCBI Taxonomy" id="51663"/>
    <lineage>
        <taxon>Bacteria</taxon>
        <taxon>Bacillati</taxon>
        <taxon>Bacillota</taxon>
        <taxon>Bacilli</taxon>
        <taxon>Lactobacillales</taxon>
        <taxon>Lactobacillaceae</taxon>
        <taxon>Pediococcus</taxon>
    </lineage>
</organism>
<dbReference type="PANTHER" id="PTHR34297:SF1">
    <property type="entry name" value="ASP23_GLS24 FAMILY ENVELOPE STRESS RESPONSE PROTEIN"/>
    <property type="match status" value="1"/>
</dbReference>
<evidence type="ECO:0000313" key="4">
    <source>
        <dbReference type="Proteomes" id="UP000076244"/>
    </source>
</evidence>
<evidence type="ECO:0000313" key="5">
    <source>
        <dbReference type="Proteomes" id="UP000076405"/>
    </source>
</evidence>
<keyword evidence="4" id="KW-1185">Reference proteome</keyword>
<comment type="similarity">
    <text evidence="1">Belongs to the asp23 family.</text>
</comment>
<dbReference type="KEGG" id="pdm:ADU72_1987"/>
<dbReference type="EMBL" id="CP012275">
    <property type="protein sequence ID" value="AMV62235.1"/>
    <property type="molecule type" value="Genomic_DNA"/>
</dbReference>
<dbReference type="GeneID" id="57277164"/>